<dbReference type="SUPFAM" id="SSF46785">
    <property type="entry name" value="Winged helix' DNA-binding domain"/>
    <property type="match status" value="1"/>
</dbReference>
<proteinExistence type="predicted"/>
<keyword evidence="2" id="KW-1185">Reference proteome</keyword>
<protein>
    <recommendedName>
        <fullName evidence="3">HTH marR-type domain-containing protein</fullName>
    </recommendedName>
</protein>
<comment type="caution">
    <text evidence="1">The sequence shown here is derived from an EMBL/GenBank/DDBJ whole genome shotgun (WGS) entry which is preliminary data.</text>
</comment>
<reference evidence="1" key="1">
    <citation type="submission" date="2020-10" db="EMBL/GenBank/DDBJ databases">
        <title>Taxonomic study of unclassified bacteria belonging to the class Ktedonobacteria.</title>
        <authorList>
            <person name="Yabe S."/>
            <person name="Wang C.M."/>
            <person name="Zheng Y."/>
            <person name="Sakai Y."/>
            <person name="Cavaletti L."/>
            <person name="Monciardini P."/>
            <person name="Donadio S."/>
        </authorList>
    </citation>
    <scope>NUCLEOTIDE SEQUENCE</scope>
    <source>
        <strain evidence="1">SOSP1-1</strain>
    </source>
</reference>
<accession>A0A8J3HUR6</accession>
<dbReference type="InterPro" id="IPR036388">
    <property type="entry name" value="WH-like_DNA-bd_sf"/>
</dbReference>
<evidence type="ECO:0000313" key="2">
    <source>
        <dbReference type="Proteomes" id="UP000612362"/>
    </source>
</evidence>
<evidence type="ECO:0000313" key="1">
    <source>
        <dbReference type="EMBL" id="GHO43641.1"/>
    </source>
</evidence>
<evidence type="ECO:0008006" key="3">
    <source>
        <dbReference type="Google" id="ProtNLM"/>
    </source>
</evidence>
<dbReference type="EMBL" id="BNJF01000001">
    <property type="protein sequence ID" value="GHO43641.1"/>
    <property type="molecule type" value="Genomic_DNA"/>
</dbReference>
<organism evidence="1 2">
    <name type="scientific">Ktedonospora formicarum</name>
    <dbReference type="NCBI Taxonomy" id="2778364"/>
    <lineage>
        <taxon>Bacteria</taxon>
        <taxon>Bacillati</taxon>
        <taxon>Chloroflexota</taxon>
        <taxon>Ktedonobacteria</taxon>
        <taxon>Ktedonobacterales</taxon>
        <taxon>Ktedonobacteraceae</taxon>
        <taxon>Ktedonospora</taxon>
    </lineage>
</organism>
<dbReference type="RefSeq" id="WP_220193101.1">
    <property type="nucleotide sequence ID" value="NZ_BNJF01000001.1"/>
</dbReference>
<sequence length="77" mass="8817">MVTRHVSASDGRERKVATTPEGLAITNALDAAREWLMQPILAQWDKRDWKTFVSLLRRFVDDALAISTKENAERHPQ</sequence>
<dbReference type="Gene3D" id="1.10.10.10">
    <property type="entry name" value="Winged helix-like DNA-binding domain superfamily/Winged helix DNA-binding domain"/>
    <property type="match status" value="1"/>
</dbReference>
<dbReference type="AlphaFoldDB" id="A0A8J3HUR6"/>
<gene>
    <name evidence="1" type="ORF">KSX_18040</name>
</gene>
<dbReference type="InterPro" id="IPR036390">
    <property type="entry name" value="WH_DNA-bd_sf"/>
</dbReference>
<dbReference type="Proteomes" id="UP000612362">
    <property type="component" value="Unassembled WGS sequence"/>
</dbReference>
<name>A0A8J3HUR6_9CHLR</name>